<dbReference type="GO" id="GO:0016020">
    <property type="term" value="C:membrane"/>
    <property type="evidence" value="ECO:0007669"/>
    <property type="project" value="UniProtKB-SubCell"/>
</dbReference>
<dbReference type="OrthoDB" id="5242303at2"/>
<dbReference type="InterPro" id="IPR049829">
    <property type="entry name" value="MptA/B-like"/>
</dbReference>
<dbReference type="Proteomes" id="UP000317893">
    <property type="component" value="Unassembled WGS sequence"/>
</dbReference>
<keyword evidence="3 9" id="KW-0808">Transferase</keyword>
<reference evidence="9 10" key="1">
    <citation type="submission" date="2019-06" db="EMBL/GenBank/DDBJ databases">
        <title>Sequencing the genomes of 1000 actinobacteria strains.</title>
        <authorList>
            <person name="Klenk H.-P."/>
        </authorList>
    </citation>
    <scope>NUCLEOTIDE SEQUENCE [LARGE SCALE GENOMIC DNA]</scope>
    <source>
        <strain evidence="9 10">DSM 18607</strain>
    </source>
</reference>
<dbReference type="GO" id="GO:0016757">
    <property type="term" value="F:glycosyltransferase activity"/>
    <property type="evidence" value="ECO:0007669"/>
    <property type="project" value="UniProtKB-KW"/>
</dbReference>
<accession>A0A542DZR8</accession>
<evidence type="ECO:0000256" key="3">
    <source>
        <dbReference type="ARBA" id="ARBA00022679"/>
    </source>
</evidence>
<keyword evidence="10" id="KW-1185">Reference proteome</keyword>
<comment type="similarity">
    <text evidence="7">Belongs to the MptA/B family.</text>
</comment>
<feature type="transmembrane region" description="Helical" evidence="8">
    <location>
        <begin position="396"/>
        <end position="412"/>
    </location>
</feature>
<evidence type="ECO:0000256" key="8">
    <source>
        <dbReference type="SAM" id="Phobius"/>
    </source>
</evidence>
<feature type="transmembrane region" description="Helical" evidence="8">
    <location>
        <begin position="257"/>
        <end position="282"/>
    </location>
</feature>
<evidence type="ECO:0000313" key="10">
    <source>
        <dbReference type="Proteomes" id="UP000317893"/>
    </source>
</evidence>
<evidence type="ECO:0000256" key="7">
    <source>
        <dbReference type="ARBA" id="ARBA00043987"/>
    </source>
</evidence>
<dbReference type="Pfam" id="PF26314">
    <property type="entry name" value="MptA_B_family"/>
    <property type="match status" value="1"/>
</dbReference>
<organism evidence="9 10">
    <name type="scientific">Lapillicoccus jejuensis</name>
    <dbReference type="NCBI Taxonomy" id="402171"/>
    <lineage>
        <taxon>Bacteria</taxon>
        <taxon>Bacillati</taxon>
        <taxon>Actinomycetota</taxon>
        <taxon>Actinomycetes</taxon>
        <taxon>Micrococcales</taxon>
        <taxon>Intrasporangiaceae</taxon>
        <taxon>Lapillicoccus</taxon>
    </lineage>
</organism>
<feature type="transmembrane region" description="Helical" evidence="8">
    <location>
        <begin position="175"/>
        <end position="197"/>
    </location>
</feature>
<gene>
    <name evidence="9" type="ORF">FB458_1677</name>
</gene>
<dbReference type="RefSeq" id="WP_141848087.1">
    <property type="nucleotide sequence ID" value="NZ_BAAAPR010000004.1"/>
</dbReference>
<dbReference type="AlphaFoldDB" id="A0A542DZR8"/>
<evidence type="ECO:0000256" key="6">
    <source>
        <dbReference type="ARBA" id="ARBA00023136"/>
    </source>
</evidence>
<keyword evidence="2 9" id="KW-0328">Glycosyltransferase</keyword>
<feature type="transmembrane region" description="Helical" evidence="8">
    <location>
        <begin position="62"/>
        <end position="81"/>
    </location>
</feature>
<feature type="transmembrane region" description="Helical" evidence="8">
    <location>
        <begin position="302"/>
        <end position="322"/>
    </location>
</feature>
<dbReference type="NCBIfam" id="NF038066">
    <property type="entry name" value="MptB"/>
    <property type="match status" value="1"/>
</dbReference>
<evidence type="ECO:0000256" key="4">
    <source>
        <dbReference type="ARBA" id="ARBA00022692"/>
    </source>
</evidence>
<feature type="transmembrane region" description="Helical" evidence="8">
    <location>
        <begin position="365"/>
        <end position="384"/>
    </location>
</feature>
<proteinExistence type="inferred from homology"/>
<comment type="caution">
    <text evidence="9">The sequence shown here is derived from an EMBL/GenBank/DDBJ whole genome shotgun (WGS) entry which is preliminary data.</text>
</comment>
<evidence type="ECO:0000256" key="1">
    <source>
        <dbReference type="ARBA" id="ARBA00004141"/>
    </source>
</evidence>
<evidence type="ECO:0000256" key="5">
    <source>
        <dbReference type="ARBA" id="ARBA00022989"/>
    </source>
</evidence>
<name>A0A542DZR8_9MICO</name>
<sequence>MALPQLRPSQVGGSTRTWRATGTAASLVLAAASWGCAAVPHEYSPVVWPGLVPWRAEGGSNLAALLVVLATAVLLYAWWALRDRLDTARAVRVTTAWWGAPLVLSAPLFSRDVWSYAAQGLLLHTGGDPYTQGVRGLPSPWVESVARTWLDTPAPYGPVFLDLARAVAALSGGHLLLALLLLRLLAVAAVAVLVLAVPALAARLGAGPAAAARAGWLGALAPLGLTHLVSGAHNDALMAAGLVLAALLAADRRWLGALVVVALAAAVKAPAAVAVPFLALLWAAAPGRSTAAVVGRTVAGSLAAAAVFALVSLASGLGFGWVRALSTPGLASTWLSVPTAWGTVAGWVASAAGGDGAAVADRATALLRLIAYGVLAVLLVVLFVQALHHRDDRAAVLRRAGWAVLAVALLSGSFYPWYLLWALPLLAAALAPGDPGRDTRRDTGREAAGRRTGTGLALLAAALSVAVLPGGYSLAYSTTSVGAPLMVLLSLVLLALVARTAARHVRSRVR</sequence>
<feature type="transmembrane region" description="Helical" evidence="8">
    <location>
        <begin position="334"/>
        <end position="353"/>
    </location>
</feature>
<keyword evidence="5 8" id="KW-1133">Transmembrane helix</keyword>
<protein>
    <submittedName>
        <fullName evidence="9">Alpha-1,6-mannosyltransferase</fullName>
    </submittedName>
</protein>
<feature type="transmembrane region" description="Helical" evidence="8">
    <location>
        <begin position="481"/>
        <end position="502"/>
    </location>
</feature>
<dbReference type="EMBL" id="VFMN01000001">
    <property type="protein sequence ID" value="TQJ08587.1"/>
    <property type="molecule type" value="Genomic_DNA"/>
</dbReference>
<comment type="subcellular location">
    <subcellularLocation>
        <location evidence="1">Membrane</location>
        <topology evidence="1">Multi-pass membrane protein</topology>
    </subcellularLocation>
</comment>
<keyword evidence="6 8" id="KW-0472">Membrane</keyword>
<evidence type="ECO:0000256" key="2">
    <source>
        <dbReference type="ARBA" id="ARBA00022676"/>
    </source>
</evidence>
<evidence type="ECO:0000313" key="9">
    <source>
        <dbReference type="EMBL" id="TQJ08587.1"/>
    </source>
</evidence>
<keyword evidence="4 8" id="KW-0812">Transmembrane</keyword>
<feature type="transmembrane region" description="Helical" evidence="8">
    <location>
        <begin position="232"/>
        <end position="250"/>
    </location>
</feature>